<evidence type="ECO:0000313" key="1">
    <source>
        <dbReference type="EMBL" id="KAG0411876.1"/>
    </source>
</evidence>
<proteinExistence type="predicted"/>
<comment type="caution">
    <text evidence="1">The sequence shown here is derived from an EMBL/GenBank/DDBJ whole genome shotgun (WGS) entry which is preliminary data.</text>
</comment>
<organism evidence="1 2">
    <name type="scientific">Ixodes persulcatus</name>
    <name type="common">Taiga tick</name>
    <dbReference type="NCBI Taxonomy" id="34615"/>
    <lineage>
        <taxon>Eukaryota</taxon>
        <taxon>Metazoa</taxon>
        <taxon>Ecdysozoa</taxon>
        <taxon>Arthropoda</taxon>
        <taxon>Chelicerata</taxon>
        <taxon>Arachnida</taxon>
        <taxon>Acari</taxon>
        <taxon>Parasitiformes</taxon>
        <taxon>Ixodida</taxon>
        <taxon>Ixodoidea</taxon>
        <taxon>Ixodidae</taxon>
        <taxon>Ixodinae</taxon>
        <taxon>Ixodes</taxon>
    </lineage>
</organism>
<keyword evidence="2" id="KW-1185">Reference proteome</keyword>
<sequence>VLESKDMLANGGTIILISDGEENKGPYIAEQLPKLLAKGVIVHTFALGPSAEAKLQDVTLQTGGTAYFFPDYQKNIIASMGISFILSTSSHLEDSQKPVFTETWTVVLERNSKPVKNLSVVVMTKQRGSEDAVRAESCVRHVESTNMIVIYSRVTKGNVRVLKANVTATITLPGKEDPVFLSLHDNGKGADLTADDGEYSAYFTQSQGKGRYSVRTDVTLNPSARMGPARPGKQTPPLGRQRAAESRMEPGENCTSSNTSAECEKEAMGKVVMSSPYFRGQQKDQAPLVDARIKMIAYAGAFQMRKASDPKNLPPDRVRDLAVKDVKRISGNIVATVSWTSTGAHLDAGKGANYDRIPAEWRKSINPGAGRGTTEKRVEADDVEKGRQRAAMPHTSTYWNSCNGPDLREIIRDVVREEIRKLLPAAASPDSPSIAEVVRAKVQQALQPQVLVSAATEPPTLSYAAATRRPPPPAHPYTAPPRREPPAPQFSRRQEDRAHAHPEPAAPRKTDVWRTADRRPLCYHCGEAGHIYRRCPYRQLGLRGFHPNDPRPRYDERPRDIEEYLRRPPSPVSSLRR</sequence>
<name>A0AC60NXK1_IXOPE</name>
<feature type="non-terminal residue" evidence="1">
    <location>
        <position position="1"/>
    </location>
</feature>
<dbReference type="Proteomes" id="UP000805193">
    <property type="component" value="Unassembled WGS sequence"/>
</dbReference>
<dbReference type="EMBL" id="JABSTQ010011396">
    <property type="protein sequence ID" value="KAG0411876.1"/>
    <property type="molecule type" value="Genomic_DNA"/>
</dbReference>
<evidence type="ECO:0000313" key="2">
    <source>
        <dbReference type="Proteomes" id="UP000805193"/>
    </source>
</evidence>
<gene>
    <name evidence="1" type="ORF">HPB47_010986</name>
</gene>
<protein>
    <submittedName>
        <fullName evidence="1">Uncharacterized protein</fullName>
    </submittedName>
</protein>
<accession>A0AC60NXK1</accession>
<reference evidence="1 2" key="1">
    <citation type="journal article" date="2020" name="Cell">
        <title>Large-Scale Comparative Analyses of Tick Genomes Elucidate Their Genetic Diversity and Vector Capacities.</title>
        <authorList>
            <consortium name="Tick Genome and Microbiome Consortium (TIGMIC)"/>
            <person name="Jia N."/>
            <person name="Wang J."/>
            <person name="Shi W."/>
            <person name="Du L."/>
            <person name="Sun Y."/>
            <person name="Zhan W."/>
            <person name="Jiang J.F."/>
            <person name="Wang Q."/>
            <person name="Zhang B."/>
            <person name="Ji P."/>
            <person name="Bell-Sakyi L."/>
            <person name="Cui X.M."/>
            <person name="Yuan T.T."/>
            <person name="Jiang B.G."/>
            <person name="Yang W.F."/>
            <person name="Lam T.T."/>
            <person name="Chang Q.C."/>
            <person name="Ding S.J."/>
            <person name="Wang X.J."/>
            <person name="Zhu J.G."/>
            <person name="Ruan X.D."/>
            <person name="Zhao L."/>
            <person name="Wei J.T."/>
            <person name="Ye R.Z."/>
            <person name="Que T.C."/>
            <person name="Du C.H."/>
            <person name="Zhou Y.H."/>
            <person name="Cheng J.X."/>
            <person name="Dai P.F."/>
            <person name="Guo W.B."/>
            <person name="Han X.H."/>
            <person name="Huang E.J."/>
            <person name="Li L.F."/>
            <person name="Wei W."/>
            <person name="Gao Y.C."/>
            <person name="Liu J.Z."/>
            <person name="Shao H.Z."/>
            <person name="Wang X."/>
            <person name="Wang C.C."/>
            <person name="Yang T.C."/>
            <person name="Huo Q.B."/>
            <person name="Li W."/>
            <person name="Chen H.Y."/>
            <person name="Chen S.E."/>
            <person name="Zhou L.G."/>
            <person name="Ni X.B."/>
            <person name="Tian J.H."/>
            <person name="Sheng Y."/>
            <person name="Liu T."/>
            <person name="Pan Y.S."/>
            <person name="Xia L.Y."/>
            <person name="Li J."/>
            <person name="Zhao F."/>
            <person name="Cao W.C."/>
        </authorList>
    </citation>
    <scope>NUCLEOTIDE SEQUENCE [LARGE SCALE GENOMIC DNA]</scope>
    <source>
        <strain evidence="1">Iper-2018</strain>
    </source>
</reference>